<dbReference type="Proteomes" id="UP000076587">
    <property type="component" value="Unassembled WGS sequence"/>
</dbReference>
<keyword evidence="1" id="KW-0472">Membrane</keyword>
<sequence length="84" mass="10076">MWSIIRRIVHWPLKRTLIASFAVLGLVFNVIKLVSYKTIVYHQVWYQELNMTEFLGLVFFSFYLVCVDCNIFHYVIQRAFAKRA</sequence>
<comment type="caution">
    <text evidence="2">The sequence shown here is derived from an EMBL/GenBank/DDBJ whole genome shotgun (WGS) entry which is preliminary data.</text>
</comment>
<feature type="transmembrane region" description="Helical" evidence="1">
    <location>
        <begin position="16"/>
        <end position="34"/>
    </location>
</feature>
<evidence type="ECO:0000313" key="3">
    <source>
        <dbReference type="Proteomes" id="UP000076587"/>
    </source>
</evidence>
<gene>
    <name evidence="2" type="ORF">N482_02120</name>
</gene>
<keyword evidence="1" id="KW-1133">Transmembrane helix</keyword>
<evidence type="ECO:0000313" key="2">
    <source>
        <dbReference type="EMBL" id="KZN47034.1"/>
    </source>
</evidence>
<keyword evidence="1" id="KW-0812">Transmembrane</keyword>
<feature type="transmembrane region" description="Helical" evidence="1">
    <location>
        <begin position="54"/>
        <end position="76"/>
    </location>
</feature>
<proteinExistence type="predicted"/>
<dbReference type="EMBL" id="AUXT01000161">
    <property type="protein sequence ID" value="KZN47034.1"/>
    <property type="molecule type" value="Genomic_DNA"/>
</dbReference>
<reference evidence="2 3" key="1">
    <citation type="submission" date="2013-07" db="EMBL/GenBank/DDBJ databases">
        <title>Comparative Genomic and Metabolomic Analysis of Twelve Strains of Pseudoalteromonas luteoviolacea.</title>
        <authorList>
            <person name="Vynne N.G."/>
            <person name="Mansson M."/>
            <person name="Gram L."/>
        </authorList>
    </citation>
    <scope>NUCLEOTIDE SEQUENCE [LARGE SCALE GENOMIC DNA]</scope>
    <source>
        <strain evidence="2 3">NCIMB 1942</strain>
    </source>
</reference>
<accession>A0A167BYA4</accession>
<protein>
    <submittedName>
        <fullName evidence="2">Uncharacterized protein</fullName>
    </submittedName>
</protein>
<name>A0A167BYA4_9GAMM</name>
<dbReference type="AlphaFoldDB" id="A0A167BYA4"/>
<evidence type="ECO:0000256" key="1">
    <source>
        <dbReference type="SAM" id="Phobius"/>
    </source>
</evidence>
<organism evidence="2 3">
    <name type="scientific">Pseudoalteromonas luteoviolacea NCIMB 1942</name>
    <dbReference type="NCBI Taxonomy" id="1365253"/>
    <lineage>
        <taxon>Bacteria</taxon>
        <taxon>Pseudomonadati</taxon>
        <taxon>Pseudomonadota</taxon>
        <taxon>Gammaproteobacteria</taxon>
        <taxon>Alteromonadales</taxon>
        <taxon>Pseudoalteromonadaceae</taxon>
        <taxon>Pseudoalteromonas</taxon>
    </lineage>
</organism>
<dbReference type="PATRIC" id="fig|1365253.3.peg.2660"/>